<reference evidence="2" key="1">
    <citation type="submission" date="2020-10" db="EMBL/GenBank/DDBJ databases">
        <authorList>
            <person name="Han B."/>
            <person name="Lu T."/>
            <person name="Zhao Q."/>
            <person name="Huang X."/>
            <person name="Zhao Y."/>
        </authorList>
    </citation>
    <scope>NUCLEOTIDE SEQUENCE</scope>
</reference>
<organism evidence="2 3">
    <name type="scientific">Miscanthus lutarioriparius</name>
    <dbReference type="NCBI Taxonomy" id="422564"/>
    <lineage>
        <taxon>Eukaryota</taxon>
        <taxon>Viridiplantae</taxon>
        <taxon>Streptophyta</taxon>
        <taxon>Embryophyta</taxon>
        <taxon>Tracheophyta</taxon>
        <taxon>Spermatophyta</taxon>
        <taxon>Magnoliopsida</taxon>
        <taxon>Liliopsida</taxon>
        <taxon>Poales</taxon>
        <taxon>Poaceae</taxon>
        <taxon>PACMAD clade</taxon>
        <taxon>Panicoideae</taxon>
        <taxon>Andropogonodae</taxon>
        <taxon>Andropogoneae</taxon>
        <taxon>Saccharinae</taxon>
        <taxon>Miscanthus</taxon>
    </lineage>
</organism>
<proteinExistence type="predicted"/>
<evidence type="ECO:0000313" key="2">
    <source>
        <dbReference type="EMBL" id="CAD6269286.1"/>
    </source>
</evidence>
<dbReference type="AlphaFoldDB" id="A0A811RHE6"/>
<comment type="caution">
    <text evidence="2">The sequence shown here is derived from an EMBL/GenBank/DDBJ whole genome shotgun (WGS) entry which is preliminary data.</text>
</comment>
<gene>
    <name evidence="2" type="ORF">NCGR_LOCUS52590</name>
</gene>
<sequence length="82" mass="8240">MEVFAVHMEEWMASVAASLSRGAAEFAAWPGEEAFVAAMQREAAKADDARSALAWYRAGGSSLAPAGGGGGAGQAAPARASL</sequence>
<evidence type="ECO:0000256" key="1">
    <source>
        <dbReference type="SAM" id="MobiDB-lite"/>
    </source>
</evidence>
<protein>
    <submittedName>
        <fullName evidence="2">Uncharacterized protein</fullName>
    </submittedName>
</protein>
<name>A0A811RHE6_9POAL</name>
<feature type="region of interest" description="Disordered" evidence="1">
    <location>
        <begin position="62"/>
        <end position="82"/>
    </location>
</feature>
<evidence type="ECO:0000313" key="3">
    <source>
        <dbReference type="Proteomes" id="UP000604825"/>
    </source>
</evidence>
<accession>A0A811RHE6</accession>
<dbReference type="Proteomes" id="UP000604825">
    <property type="component" value="Unassembled WGS sequence"/>
</dbReference>
<dbReference type="EMBL" id="CAJGYO010000015">
    <property type="protein sequence ID" value="CAD6269286.1"/>
    <property type="molecule type" value="Genomic_DNA"/>
</dbReference>
<keyword evidence="3" id="KW-1185">Reference proteome</keyword>